<organism evidence="3 4">
    <name type="scientific">candidate division CSSED10-310 bacterium</name>
    <dbReference type="NCBI Taxonomy" id="2855610"/>
    <lineage>
        <taxon>Bacteria</taxon>
        <taxon>Bacteria division CSSED10-310</taxon>
    </lineage>
</organism>
<dbReference type="InterPro" id="IPR029030">
    <property type="entry name" value="Caspase-like_dom_sf"/>
</dbReference>
<proteinExistence type="predicted"/>
<accession>A0ABV6YXR3</accession>
<dbReference type="InterPro" id="IPR011600">
    <property type="entry name" value="Pept_C14_caspase"/>
</dbReference>
<evidence type="ECO:0000313" key="3">
    <source>
        <dbReference type="EMBL" id="MFC1850977.1"/>
    </source>
</evidence>
<feature type="domain" description="Caspase family p20" evidence="2">
    <location>
        <begin position="54"/>
        <end position="190"/>
    </location>
</feature>
<dbReference type="SUPFAM" id="SSF52833">
    <property type="entry name" value="Thioredoxin-like"/>
    <property type="match status" value="1"/>
</dbReference>
<dbReference type="PANTHER" id="PTHR42852:SF13">
    <property type="entry name" value="PROTEIN DIPZ"/>
    <property type="match status" value="1"/>
</dbReference>
<dbReference type="EMBL" id="JBHPBY010000140">
    <property type="protein sequence ID" value="MFC1850977.1"/>
    <property type="molecule type" value="Genomic_DNA"/>
</dbReference>
<gene>
    <name evidence="3" type="ORF">ACFL27_12355</name>
</gene>
<dbReference type="PANTHER" id="PTHR42852">
    <property type="entry name" value="THIOL:DISULFIDE INTERCHANGE PROTEIN DSBE"/>
    <property type="match status" value="1"/>
</dbReference>
<dbReference type="Gene3D" id="3.40.50.1460">
    <property type="match status" value="1"/>
</dbReference>
<dbReference type="CDD" id="cd02966">
    <property type="entry name" value="TlpA_like_family"/>
    <property type="match status" value="1"/>
</dbReference>
<dbReference type="SUPFAM" id="SSF52129">
    <property type="entry name" value="Caspase-like"/>
    <property type="match status" value="1"/>
</dbReference>
<feature type="region of interest" description="Disordered" evidence="1">
    <location>
        <begin position="333"/>
        <end position="357"/>
    </location>
</feature>
<name>A0ABV6YXR3_UNCC1</name>
<reference evidence="3 4" key="1">
    <citation type="submission" date="2024-09" db="EMBL/GenBank/DDBJ databases">
        <title>Laminarin stimulates single cell rates of sulfate reduction while oxygen inhibits transcriptomic activity in coastal marine sediment.</title>
        <authorList>
            <person name="Lindsay M."/>
            <person name="Orcutt B."/>
            <person name="Emerson D."/>
            <person name="Stepanauskas R."/>
            <person name="D'Angelo T."/>
        </authorList>
    </citation>
    <scope>NUCLEOTIDE SEQUENCE [LARGE SCALE GENOMIC DNA]</scope>
    <source>
        <strain evidence="3">SAG AM-311-K15</strain>
    </source>
</reference>
<dbReference type="Pfam" id="PF00656">
    <property type="entry name" value="Peptidase_C14"/>
    <property type="match status" value="1"/>
</dbReference>
<protein>
    <submittedName>
        <fullName evidence="3">Caspase family protein</fullName>
    </submittedName>
</protein>
<dbReference type="InterPro" id="IPR036249">
    <property type="entry name" value="Thioredoxin-like_sf"/>
</dbReference>
<comment type="caution">
    <text evidence="3">The sequence shown here is derived from an EMBL/GenBank/DDBJ whole genome shotgun (WGS) entry which is preliminary data.</text>
</comment>
<dbReference type="InterPro" id="IPR012336">
    <property type="entry name" value="Thioredoxin-like_fold"/>
</dbReference>
<dbReference type="PROSITE" id="PS50208">
    <property type="entry name" value="CASPASE_P20"/>
    <property type="match status" value="1"/>
</dbReference>
<dbReference type="Gene3D" id="3.40.30.10">
    <property type="entry name" value="Glutaredoxin"/>
    <property type="match status" value="1"/>
</dbReference>
<dbReference type="Proteomes" id="UP001594351">
    <property type="component" value="Unassembled WGS sequence"/>
</dbReference>
<keyword evidence="4" id="KW-1185">Reference proteome</keyword>
<evidence type="ECO:0000256" key="1">
    <source>
        <dbReference type="SAM" id="MobiDB-lite"/>
    </source>
</evidence>
<sequence length="772" mass="89825">MITRKKIPSIVLLIIWAVLTNFNLNFNESGKVSASSYSRDLQRELQHLYSGSYALLIGNMAYDHGWPSQPEVKTKVAELNRALLENGFKTLVKQNVTKSEFEKLVTVFSQKWGNIKDARLVIYFAGYGQTFTSTVLEGKQTGYLIMRDTPQTDHHQFYDASIRVGYLKDKARLWKARHVLFIFDACFNDTDLKMTPAVKALNRTATYKEKVRQFIISCQDGEKPRGGEKFHDLLHYLITFSQGTAKQRGYISGRELGHMLCEVVPKGKPKIHPQFGDDEGLGDFFFYRRLPSTASETTLSYLEYQEKQQKMKQYDPDLQSDREVITEVTDVLEKTTSQEPEPDQERHKRTPTPTASPVISKVNDQIEQQEQLREEDPQQKCEELWKKIREFDDKSDFRNKKLVAYYEQFIKICGATNSPSKEIIIAKKRLAELKIIQSFFKDDNFETGTDEIKEDELKQREKEILRKTRKINFKRLKFSSYFEKKSISFDALFDRYHTNVVILHFWRSNCIPCIKEMPKLKEFNNNKHGIFLIGITSDVDRDRVKMILSKTKATFPNFYDRGDVLLEKCTHKREIPLSVIITRDGYVVDTLLGAFPWDESVGIKAIRNAIQKHQRVSDYYVAKHPPSETKSKPSPKPTVVELIPKKVEKPSERRRFPDKPDWIVRPLDRKICLCWQDGKPGYVIPYTRCSGCPCSPRHRFKHRNKDFAIRVETRGFKLNEIKLFTVKKRSVFTNFGELLITATLQNGTVIKCFWQKDESENPPALYKLVCVK</sequence>
<dbReference type="InterPro" id="IPR001309">
    <property type="entry name" value="Pept_C14_p20"/>
</dbReference>
<dbReference type="Pfam" id="PF13905">
    <property type="entry name" value="Thioredoxin_8"/>
    <property type="match status" value="1"/>
</dbReference>
<dbReference type="InterPro" id="IPR050553">
    <property type="entry name" value="Thioredoxin_ResA/DsbE_sf"/>
</dbReference>
<evidence type="ECO:0000313" key="4">
    <source>
        <dbReference type="Proteomes" id="UP001594351"/>
    </source>
</evidence>
<evidence type="ECO:0000259" key="2">
    <source>
        <dbReference type="PROSITE" id="PS50208"/>
    </source>
</evidence>